<dbReference type="Proteomes" id="UP000219565">
    <property type="component" value="Unassembled WGS sequence"/>
</dbReference>
<dbReference type="SUPFAM" id="SSF55874">
    <property type="entry name" value="ATPase domain of HSP90 chaperone/DNA topoisomerase II/histidine kinase"/>
    <property type="match status" value="1"/>
</dbReference>
<dbReference type="InterPro" id="IPR050267">
    <property type="entry name" value="Anti-sigma-factor_SerPK"/>
</dbReference>
<keyword evidence="1" id="KW-0723">Serine/threonine-protein kinase</keyword>
<feature type="domain" description="Histidine kinase/HSP90-like ATPase" evidence="2">
    <location>
        <begin position="20"/>
        <end position="134"/>
    </location>
</feature>
<dbReference type="PANTHER" id="PTHR35526">
    <property type="entry name" value="ANTI-SIGMA-F FACTOR RSBW-RELATED"/>
    <property type="match status" value="1"/>
</dbReference>
<evidence type="ECO:0000256" key="1">
    <source>
        <dbReference type="ARBA" id="ARBA00022527"/>
    </source>
</evidence>
<dbReference type="Pfam" id="PF13581">
    <property type="entry name" value="HATPase_c_2"/>
    <property type="match status" value="1"/>
</dbReference>
<dbReference type="GO" id="GO:0004674">
    <property type="term" value="F:protein serine/threonine kinase activity"/>
    <property type="evidence" value="ECO:0007669"/>
    <property type="project" value="UniProtKB-KW"/>
</dbReference>
<accession>A0A285LQK9</accession>
<protein>
    <submittedName>
        <fullName evidence="3">Anti-sigma regulatory factor (Ser/Thr protein kinase)</fullName>
    </submittedName>
</protein>
<dbReference type="AlphaFoldDB" id="A0A285LQK9"/>
<dbReference type="EMBL" id="OBEG01000004">
    <property type="protein sequence ID" value="SNY87210.1"/>
    <property type="molecule type" value="Genomic_DNA"/>
</dbReference>
<reference evidence="3 4" key="1">
    <citation type="submission" date="2017-09" db="EMBL/GenBank/DDBJ databases">
        <authorList>
            <person name="Ehlers B."/>
            <person name="Leendertz F.H."/>
        </authorList>
    </citation>
    <scope>NUCLEOTIDE SEQUENCE [LARGE SCALE GENOMIC DNA]</scope>
    <source>
        <strain evidence="3 4">DSM 45537</strain>
    </source>
</reference>
<dbReference type="InterPro" id="IPR036890">
    <property type="entry name" value="HATPase_C_sf"/>
</dbReference>
<dbReference type="CDD" id="cd16936">
    <property type="entry name" value="HATPase_RsbW-like"/>
    <property type="match status" value="1"/>
</dbReference>
<sequence length="139" mass="15049">MTTSRSLRLRTPPRPLELDFPATADRLAQVRHTLQDWLEQCGIGAERAYDVLLAVGEACTNAVEHGHRGDGGTVRVRAFYTGAELNVTVADHGRWKPPDPQARSVRGRGLAIIRAVIPEVDVTTGEGGTTVAMRLPLTA</sequence>
<name>A0A285LQK9_9NOCA</name>
<dbReference type="InterPro" id="IPR003594">
    <property type="entry name" value="HATPase_dom"/>
</dbReference>
<gene>
    <name evidence="3" type="ORF">SAMN04244553_4149</name>
</gene>
<dbReference type="STRING" id="1379680.GCA_001612615_03586"/>
<evidence type="ECO:0000259" key="2">
    <source>
        <dbReference type="Pfam" id="PF13581"/>
    </source>
</evidence>
<organism evidence="3 4">
    <name type="scientific">Nocardia amikacinitolerans</name>
    <dbReference type="NCBI Taxonomy" id="756689"/>
    <lineage>
        <taxon>Bacteria</taxon>
        <taxon>Bacillati</taxon>
        <taxon>Actinomycetota</taxon>
        <taxon>Actinomycetes</taxon>
        <taxon>Mycobacteriales</taxon>
        <taxon>Nocardiaceae</taxon>
        <taxon>Nocardia</taxon>
    </lineage>
</organism>
<evidence type="ECO:0000313" key="4">
    <source>
        <dbReference type="Proteomes" id="UP000219565"/>
    </source>
</evidence>
<dbReference type="Gene3D" id="3.30.565.10">
    <property type="entry name" value="Histidine kinase-like ATPase, C-terminal domain"/>
    <property type="match status" value="1"/>
</dbReference>
<evidence type="ECO:0000313" key="3">
    <source>
        <dbReference type="EMBL" id="SNY87210.1"/>
    </source>
</evidence>
<keyword evidence="3" id="KW-0418">Kinase</keyword>
<keyword evidence="4" id="KW-1185">Reference proteome</keyword>
<dbReference type="RefSeq" id="WP_179830930.1">
    <property type="nucleotide sequence ID" value="NZ_OBEG01000004.1"/>
</dbReference>
<keyword evidence="3" id="KW-0808">Transferase</keyword>
<dbReference type="PANTHER" id="PTHR35526:SF3">
    <property type="entry name" value="ANTI-SIGMA-F FACTOR RSBW"/>
    <property type="match status" value="1"/>
</dbReference>
<proteinExistence type="predicted"/>